<name>A0AAP5AI31_9GAMM</name>
<dbReference type="GO" id="GO:0030366">
    <property type="term" value="F:molybdopterin synthase activity"/>
    <property type="evidence" value="ECO:0007669"/>
    <property type="project" value="UniProtKB-EC"/>
</dbReference>
<evidence type="ECO:0000256" key="10">
    <source>
        <dbReference type="ARBA" id="ARBA00032474"/>
    </source>
</evidence>
<dbReference type="InterPro" id="IPR003448">
    <property type="entry name" value="Mopterin_biosynth_MoaE"/>
</dbReference>
<sequence>MSGFSVSPVGLDVPALRSALQNPAHGAFCAFEGWVRNRNDGRDVEGLEYEVYTALAQSEGTAILAEARERFGDIDAIGVHRSGRLAVGELAVWVGVSSPHRDAAFGACRYIIDAIKHRLPVWKKELYVEGDSEWVVCSHGGNPHSHGASPHADHP</sequence>
<evidence type="ECO:0000256" key="1">
    <source>
        <dbReference type="ARBA" id="ARBA00005046"/>
    </source>
</evidence>
<dbReference type="Gene3D" id="3.90.1170.40">
    <property type="entry name" value="Molybdopterin biosynthesis MoaE subunit"/>
    <property type="match status" value="1"/>
</dbReference>
<dbReference type="Pfam" id="PF02391">
    <property type="entry name" value="MoaE"/>
    <property type="match status" value="1"/>
</dbReference>
<evidence type="ECO:0000313" key="12">
    <source>
        <dbReference type="EMBL" id="MDQ1108516.1"/>
    </source>
</evidence>
<evidence type="ECO:0000256" key="6">
    <source>
        <dbReference type="ARBA" id="ARBA00026066"/>
    </source>
</evidence>
<comment type="similarity">
    <text evidence="2">Belongs to the MoaE family.</text>
</comment>
<dbReference type="RefSeq" id="WP_307106892.1">
    <property type="nucleotide sequence ID" value="NZ_JAUTAS010000001.1"/>
</dbReference>
<evidence type="ECO:0000256" key="8">
    <source>
        <dbReference type="ARBA" id="ARBA00030407"/>
    </source>
</evidence>
<accession>A0AAP5AI31</accession>
<comment type="catalytic activity">
    <reaction evidence="11">
        <text>2 [molybdopterin-synthase sulfur-carrier protein]-C-terminal-Gly-aminoethanethioate + cyclic pyranopterin phosphate + H2O = molybdopterin + 2 [molybdopterin-synthase sulfur-carrier protein]-C-terminal Gly-Gly + 2 H(+)</text>
        <dbReference type="Rhea" id="RHEA:26333"/>
        <dbReference type="Rhea" id="RHEA-COMP:12202"/>
        <dbReference type="Rhea" id="RHEA-COMP:19907"/>
        <dbReference type="ChEBI" id="CHEBI:15377"/>
        <dbReference type="ChEBI" id="CHEBI:15378"/>
        <dbReference type="ChEBI" id="CHEBI:58698"/>
        <dbReference type="ChEBI" id="CHEBI:59648"/>
        <dbReference type="ChEBI" id="CHEBI:90778"/>
        <dbReference type="ChEBI" id="CHEBI:232372"/>
        <dbReference type="EC" id="2.8.1.12"/>
    </reaction>
</comment>
<dbReference type="EC" id="2.8.1.12" evidence="3"/>
<reference evidence="12" key="1">
    <citation type="submission" date="2023-07" db="EMBL/GenBank/DDBJ databases">
        <title>Functional and genomic diversity of the sorghum phyllosphere microbiome.</title>
        <authorList>
            <person name="Shade A."/>
        </authorList>
    </citation>
    <scope>NUCLEOTIDE SEQUENCE</scope>
    <source>
        <strain evidence="12">SORGH_AS_0457</strain>
    </source>
</reference>
<evidence type="ECO:0000256" key="9">
    <source>
        <dbReference type="ARBA" id="ARBA00030781"/>
    </source>
</evidence>
<evidence type="ECO:0000256" key="3">
    <source>
        <dbReference type="ARBA" id="ARBA00011950"/>
    </source>
</evidence>
<evidence type="ECO:0000256" key="2">
    <source>
        <dbReference type="ARBA" id="ARBA00005426"/>
    </source>
</evidence>
<proteinExistence type="inferred from homology"/>
<protein>
    <recommendedName>
        <fullName evidence="4">Molybdopterin synthase catalytic subunit</fullName>
        <ecNumber evidence="3">2.8.1.12</ecNumber>
    </recommendedName>
    <alternativeName>
        <fullName evidence="9">MPT synthase subunit 2</fullName>
    </alternativeName>
    <alternativeName>
        <fullName evidence="7">Molybdenum cofactor biosynthesis protein E</fullName>
    </alternativeName>
    <alternativeName>
        <fullName evidence="8">Molybdopterin-converting factor large subunit</fullName>
    </alternativeName>
    <alternativeName>
        <fullName evidence="10">Molybdopterin-converting factor subunit 2</fullName>
    </alternativeName>
</protein>
<keyword evidence="5" id="KW-0501">Molybdenum cofactor biosynthesis</keyword>
<evidence type="ECO:0000256" key="4">
    <source>
        <dbReference type="ARBA" id="ARBA00013858"/>
    </source>
</evidence>
<evidence type="ECO:0000256" key="5">
    <source>
        <dbReference type="ARBA" id="ARBA00023150"/>
    </source>
</evidence>
<dbReference type="EMBL" id="JAUTAS010000001">
    <property type="protein sequence ID" value="MDQ1108516.1"/>
    <property type="molecule type" value="Genomic_DNA"/>
</dbReference>
<dbReference type="AlphaFoldDB" id="A0AAP5AI31"/>
<evidence type="ECO:0000256" key="7">
    <source>
        <dbReference type="ARBA" id="ARBA00029745"/>
    </source>
</evidence>
<dbReference type="GO" id="GO:0006777">
    <property type="term" value="P:Mo-molybdopterin cofactor biosynthetic process"/>
    <property type="evidence" value="ECO:0007669"/>
    <property type="project" value="UniProtKB-KW"/>
</dbReference>
<dbReference type="Proteomes" id="UP001226084">
    <property type="component" value="Unassembled WGS sequence"/>
</dbReference>
<comment type="pathway">
    <text evidence="1">Cofactor biosynthesis; molybdopterin biosynthesis.</text>
</comment>
<gene>
    <name evidence="12" type="ORF">QE424_001675</name>
</gene>
<organism evidence="12 13">
    <name type="scientific">Stenotrophomonas rhizophila</name>
    <dbReference type="NCBI Taxonomy" id="216778"/>
    <lineage>
        <taxon>Bacteria</taxon>
        <taxon>Pseudomonadati</taxon>
        <taxon>Pseudomonadota</taxon>
        <taxon>Gammaproteobacteria</taxon>
        <taxon>Lysobacterales</taxon>
        <taxon>Lysobacteraceae</taxon>
        <taxon>Stenotrophomonas</taxon>
    </lineage>
</organism>
<keyword evidence="12" id="KW-0808">Transferase</keyword>
<comment type="subunit">
    <text evidence="6">Heterotetramer of 2 MoaD subunits and 2 MoaE subunits. Also stable as homodimer. The enzyme changes between these two forms during catalysis.</text>
</comment>
<evidence type="ECO:0000313" key="13">
    <source>
        <dbReference type="Proteomes" id="UP001226084"/>
    </source>
</evidence>
<dbReference type="CDD" id="cd00756">
    <property type="entry name" value="MoaE"/>
    <property type="match status" value="1"/>
</dbReference>
<dbReference type="InterPro" id="IPR036563">
    <property type="entry name" value="MoaE_sf"/>
</dbReference>
<comment type="caution">
    <text evidence="12">The sequence shown here is derived from an EMBL/GenBank/DDBJ whole genome shotgun (WGS) entry which is preliminary data.</text>
</comment>
<dbReference type="PANTHER" id="PTHR23404">
    <property type="entry name" value="MOLYBDOPTERIN SYNTHASE RELATED"/>
    <property type="match status" value="1"/>
</dbReference>
<dbReference type="SUPFAM" id="SSF54690">
    <property type="entry name" value="Molybdopterin synthase subunit MoaE"/>
    <property type="match status" value="1"/>
</dbReference>
<evidence type="ECO:0000256" key="11">
    <source>
        <dbReference type="ARBA" id="ARBA00049878"/>
    </source>
</evidence>